<sequence>MLDLLMNRRSIRKYKNQELEKEILDKILQGALTSPSGKNKKPWELVVVNNKEILEKLGTSRGGASHPISNAELAIVVLVDPNITDTWIEDASIIATVVQLTSESLGLGSCWIQVRNRLTEDDQNVEDYVKKLLNIPEKYNVETMIALGYPDEEKKPHDTETLPYDKIHYNGFNKAK</sequence>
<organism evidence="7 8">
    <name type="scientific">Tissierella carlieri</name>
    <dbReference type="NCBI Taxonomy" id="689904"/>
    <lineage>
        <taxon>Bacteria</taxon>
        <taxon>Bacillati</taxon>
        <taxon>Bacillota</taxon>
        <taxon>Tissierellia</taxon>
        <taxon>Tissierellales</taxon>
        <taxon>Tissierellaceae</taxon>
        <taxon>Tissierella</taxon>
    </lineage>
</organism>
<name>A0ABT1SF96_9FIRM</name>
<dbReference type="InterPro" id="IPR029479">
    <property type="entry name" value="Nitroreductase"/>
</dbReference>
<evidence type="ECO:0000256" key="4">
    <source>
        <dbReference type="ARBA" id="ARBA00022643"/>
    </source>
</evidence>
<accession>A0ABT1SF96</accession>
<evidence type="ECO:0000256" key="2">
    <source>
        <dbReference type="ARBA" id="ARBA00007118"/>
    </source>
</evidence>
<dbReference type="Proteomes" id="UP001524478">
    <property type="component" value="Unassembled WGS sequence"/>
</dbReference>
<dbReference type="RefSeq" id="WP_216559673.1">
    <property type="nucleotide sequence ID" value="NZ_JAHLOH010000037.1"/>
</dbReference>
<evidence type="ECO:0000256" key="5">
    <source>
        <dbReference type="ARBA" id="ARBA00023002"/>
    </source>
</evidence>
<dbReference type="EMBL" id="JANGAC010000019">
    <property type="protein sequence ID" value="MCQ4925173.1"/>
    <property type="molecule type" value="Genomic_DNA"/>
</dbReference>
<evidence type="ECO:0000313" key="7">
    <source>
        <dbReference type="EMBL" id="MCQ4925173.1"/>
    </source>
</evidence>
<evidence type="ECO:0000256" key="1">
    <source>
        <dbReference type="ARBA" id="ARBA00001917"/>
    </source>
</evidence>
<dbReference type="Pfam" id="PF00881">
    <property type="entry name" value="Nitroreductase"/>
    <property type="match status" value="2"/>
</dbReference>
<dbReference type="PANTHER" id="PTHR43673">
    <property type="entry name" value="NAD(P)H NITROREDUCTASE YDGI-RELATED"/>
    <property type="match status" value="1"/>
</dbReference>
<dbReference type="CDD" id="cd02151">
    <property type="entry name" value="nitroreductase"/>
    <property type="match status" value="1"/>
</dbReference>
<keyword evidence="8" id="KW-1185">Reference proteome</keyword>
<dbReference type="PANTHER" id="PTHR43673:SF2">
    <property type="entry name" value="NITROREDUCTASE"/>
    <property type="match status" value="1"/>
</dbReference>
<proteinExistence type="inferred from homology"/>
<comment type="caution">
    <text evidence="7">The sequence shown here is derived from an EMBL/GenBank/DDBJ whole genome shotgun (WGS) entry which is preliminary data.</text>
</comment>
<reference evidence="7 8" key="1">
    <citation type="submission" date="2022-06" db="EMBL/GenBank/DDBJ databases">
        <title>Isolation of gut microbiota from human fecal samples.</title>
        <authorList>
            <person name="Pamer E.G."/>
            <person name="Barat B."/>
            <person name="Waligurski E."/>
            <person name="Medina S."/>
            <person name="Paddock L."/>
            <person name="Mostad J."/>
        </authorList>
    </citation>
    <scope>NUCLEOTIDE SEQUENCE [LARGE SCALE GENOMIC DNA]</scope>
    <source>
        <strain evidence="7 8">DFI.7.95</strain>
    </source>
</reference>
<evidence type="ECO:0000256" key="3">
    <source>
        <dbReference type="ARBA" id="ARBA00022630"/>
    </source>
</evidence>
<keyword evidence="5" id="KW-0560">Oxidoreductase</keyword>
<comment type="similarity">
    <text evidence="2">Belongs to the nitroreductase family.</text>
</comment>
<feature type="domain" description="Nitroreductase" evidence="6">
    <location>
        <begin position="88"/>
        <end position="149"/>
    </location>
</feature>
<evidence type="ECO:0000313" key="8">
    <source>
        <dbReference type="Proteomes" id="UP001524478"/>
    </source>
</evidence>
<keyword evidence="4" id="KW-0288">FMN</keyword>
<feature type="domain" description="Nitroreductase" evidence="6">
    <location>
        <begin position="6"/>
        <end position="58"/>
    </location>
</feature>
<keyword evidence="3" id="KW-0285">Flavoprotein</keyword>
<comment type="cofactor">
    <cofactor evidence="1">
        <name>FMN</name>
        <dbReference type="ChEBI" id="CHEBI:58210"/>
    </cofactor>
</comment>
<evidence type="ECO:0000259" key="6">
    <source>
        <dbReference type="Pfam" id="PF00881"/>
    </source>
</evidence>
<gene>
    <name evidence="7" type="ORF">NE686_18870</name>
</gene>
<protein>
    <submittedName>
        <fullName evidence="7">Nitroreductase family protein</fullName>
    </submittedName>
</protein>